<dbReference type="EMBL" id="LC064121">
    <property type="protein sequence ID" value="BBD50171.1"/>
    <property type="molecule type" value="Genomic_DNA"/>
</dbReference>
<dbReference type="NCBIfam" id="TIGR00431">
    <property type="entry name" value="TruB"/>
    <property type="match status" value="1"/>
</dbReference>
<evidence type="ECO:0000259" key="8">
    <source>
        <dbReference type="Pfam" id="PF16198"/>
    </source>
</evidence>
<feature type="domain" description="tRNA pseudouridylate synthase B C-terminal" evidence="8">
    <location>
        <begin position="184"/>
        <end position="245"/>
    </location>
</feature>
<dbReference type="FunFam" id="3.30.2350.10:FF:000011">
    <property type="entry name" value="tRNA pseudouridine synthase B"/>
    <property type="match status" value="1"/>
</dbReference>
<dbReference type="CDD" id="cd02573">
    <property type="entry name" value="PseudoU_synth_EcTruB"/>
    <property type="match status" value="1"/>
</dbReference>
<dbReference type="InterPro" id="IPR002501">
    <property type="entry name" value="PsdUridine_synth_N"/>
</dbReference>
<evidence type="ECO:0000256" key="2">
    <source>
        <dbReference type="ARBA" id="ARBA00005642"/>
    </source>
</evidence>
<evidence type="ECO:0000256" key="5">
    <source>
        <dbReference type="HAMAP-Rule" id="MF_01080"/>
    </source>
</evidence>
<dbReference type="Pfam" id="PF09157">
    <property type="entry name" value="TruB-C_2"/>
    <property type="match status" value="1"/>
</dbReference>
<sequence length="309" mass="33107">MGRRRRGRPVSGILLLDKPAGLSSNGALQRAKRLYRAAKAGHTGSLDPLATGVLPLCFGEATKFSQYLLDADKRYSATIVLGERTDTCDAEGEVLETRDASAVDRAAIEAALDAFRGDILQRPPMYSALKRDGQPLYKLAREGVEVEREPRPVCVSRFEIDALRPGARCEVDVTVDCSKGTYIRSLADDLGAALTVGGHVSALRRTGVGPFDIEGAVSMQTLETLGERGELDALDALLLPTTDALAHLPLLTLPESSGFYLRQGQPVLVPNAPCDGMVRLALETGSFLGLGEILDDGRVAPRRLVVTGR</sequence>
<keyword evidence="4 5" id="KW-0413">Isomerase</keyword>
<organism evidence="9">
    <name type="scientific">Haliea sp. ETY-M</name>
    <dbReference type="NCBI Taxonomy" id="1055105"/>
    <lineage>
        <taxon>Bacteria</taxon>
        <taxon>Pseudomonadati</taxon>
        <taxon>Pseudomonadota</taxon>
        <taxon>Gammaproteobacteria</taxon>
        <taxon>Cellvibrionales</taxon>
        <taxon>Halieaceae</taxon>
        <taxon>Haliea</taxon>
    </lineage>
</organism>
<dbReference type="InterPro" id="IPR014780">
    <property type="entry name" value="tRNA_psdUridine_synth_TruB"/>
</dbReference>
<feature type="domain" description="tRNA pseudouridine synthase II TruB subfamily 1 C-terminal" evidence="7">
    <location>
        <begin position="249"/>
        <end position="305"/>
    </location>
</feature>
<dbReference type="GO" id="GO:0016829">
    <property type="term" value="F:lyase activity"/>
    <property type="evidence" value="ECO:0007669"/>
    <property type="project" value="UniProtKB-KW"/>
</dbReference>
<keyword evidence="9" id="KW-0456">Lyase</keyword>
<dbReference type="GO" id="GO:0031119">
    <property type="term" value="P:tRNA pseudouridine synthesis"/>
    <property type="evidence" value="ECO:0007669"/>
    <property type="project" value="UniProtKB-UniRule"/>
</dbReference>
<dbReference type="GO" id="GO:0160148">
    <property type="term" value="F:tRNA pseudouridine(55) synthase activity"/>
    <property type="evidence" value="ECO:0007669"/>
    <property type="project" value="UniProtKB-EC"/>
</dbReference>
<evidence type="ECO:0000259" key="7">
    <source>
        <dbReference type="Pfam" id="PF09157"/>
    </source>
</evidence>
<feature type="active site" description="Nucleophile" evidence="5">
    <location>
        <position position="47"/>
    </location>
</feature>
<dbReference type="Pfam" id="PF16198">
    <property type="entry name" value="TruB_C_2"/>
    <property type="match status" value="1"/>
</dbReference>
<evidence type="ECO:0000259" key="6">
    <source>
        <dbReference type="Pfam" id="PF01509"/>
    </source>
</evidence>
<dbReference type="InterPro" id="IPR036974">
    <property type="entry name" value="PUA_sf"/>
</dbReference>
<dbReference type="Gene3D" id="3.30.2350.10">
    <property type="entry name" value="Pseudouridine synthase"/>
    <property type="match status" value="1"/>
</dbReference>
<evidence type="ECO:0000256" key="1">
    <source>
        <dbReference type="ARBA" id="ARBA00000385"/>
    </source>
</evidence>
<comment type="similarity">
    <text evidence="2 5">Belongs to the pseudouridine synthase TruB family. Type 1 subfamily.</text>
</comment>
<accession>A0A455R357</accession>
<dbReference type="SUPFAM" id="SSF55120">
    <property type="entry name" value="Pseudouridine synthase"/>
    <property type="match status" value="1"/>
</dbReference>
<dbReference type="AlphaFoldDB" id="A0A455R357"/>
<evidence type="ECO:0000256" key="4">
    <source>
        <dbReference type="ARBA" id="ARBA00023235"/>
    </source>
</evidence>
<dbReference type="InterPro" id="IPR032819">
    <property type="entry name" value="TruB_C"/>
</dbReference>
<dbReference type="FunFam" id="2.30.130.10:FF:000012">
    <property type="entry name" value="tRNA pseudouridine synthase B"/>
    <property type="match status" value="1"/>
</dbReference>
<dbReference type="PANTHER" id="PTHR13767">
    <property type="entry name" value="TRNA-PSEUDOURIDINE SYNTHASE"/>
    <property type="match status" value="1"/>
</dbReference>
<dbReference type="HAMAP" id="MF_01080">
    <property type="entry name" value="TruB_bact"/>
    <property type="match status" value="1"/>
</dbReference>
<dbReference type="SUPFAM" id="SSF88697">
    <property type="entry name" value="PUA domain-like"/>
    <property type="match status" value="1"/>
</dbReference>
<dbReference type="InterPro" id="IPR020103">
    <property type="entry name" value="PsdUridine_synth_cat_dom_sf"/>
</dbReference>
<gene>
    <name evidence="5" type="primary">truB</name>
</gene>
<name>A0A455R357_9GAMM</name>
<dbReference type="Gene3D" id="2.30.130.10">
    <property type="entry name" value="PUA domain"/>
    <property type="match status" value="1"/>
</dbReference>
<dbReference type="InterPro" id="IPR015240">
    <property type="entry name" value="tRNA_sdUridine_synth_fam1_C"/>
</dbReference>
<dbReference type="InterPro" id="IPR015947">
    <property type="entry name" value="PUA-like_sf"/>
</dbReference>
<protein>
    <recommendedName>
        <fullName evidence="5">tRNA pseudouridine synthase B</fullName>
        <ecNumber evidence="5">5.4.99.25</ecNumber>
    </recommendedName>
    <alternativeName>
        <fullName evidence="5">tRNA pseudouridine(55) synthase</fullName>
        <shortName evidence="5">Psi55 synthase</shortName>
    </alternativeName>
    <alternativeName>
        <fullName evidence="5">tRNA pseudouridylate synthase</fullName>
    </alternativeName>
    <alternativeName>
        <fullName evidence="5">tRNA-uridine isomerase</fullName>
    </alternativeName>
</protein>
<proteinExistence type="inferred from homology"/>
<dbReference type="PANTHER" id="PTHR13767:SF2">
    <property type="entry name" value="PSEUDOURIDYLATE SYNTHASE TRUB1"/>
    <property type="match status" value="1"/>
</dbReference>
<evidence type="ECO:0000313" key="9">
    <source>
        <dbReference type="EMBL" id="BBD50171.1"/>
    </source>
</evidence>
<reference evidence="9" key="1">
    <citation type="submission" date="2015-07" db="EMBL/GenBank/DDBJ databases">
        <title>Novel operon containing particulate methane monooxygenase-type genes and epoxyalkane:coenzyme M transferase gene in ethylene-assimilating marine bacterium, Haliea sp. ETY-M.</title>
        <authorList>
            <person name="Suzuki T."/>
            <person name="Habe H."/>
            <person name="Nakajima-Kambe T."/>
            <person name="Fuse H."/>
        </authorList>
    </citation>
    <scope>NUCLEOTIDE SEQUENCE</scope>
    <source>
        <strain evidence="9">ETY-M</strain>
    </source>
</reference>
<comment type="function">
    <text evidence="5">Responsible for synthesis of pseudouridine from uracil-55 in the psi GC loop of transfer RNAs.</text>
</comment>
<dbReference type="GO" id="GO:0003723">
    <property type="term" value="F:RNA binding"/>
    <property type="evidence" value="ECO:0007669"/>
    <property type="project" value="InterPro"/>
</dbReference>
<dbReference type="Pfam" id="PF01509">
    <property type="entry name" value="TruB_N"/>
    <property type="match status" value="1"/>
</dbReference>
<dbReference type="EC" id="5.4.99.25" evidence="5"/>
<dbReference type="GO" id="GO:1990481">
    <property type="term" value="P:mRNA pseudouridine synthesis"/>
    <property type="evidence" value="ECO:0007669"/>
    <property type="project" value="TreeGrafter"/>
</dbReference>
<keyword evidence="3 5" id="KW-0819">tRNA processing</keyword>
<evidence type="ECO:0000256" key="3">
    <source>
        <dbReference type="ARBA" id="ARBA00022694"/>
    </source>
</evidence>
<comment type="catalytic activity">
    <reaction evidence="1 5">
        <text>uridine(55) in tRNA = pseudouridine(55) in tRNA</text>
        <dbReference type="Rhea" id="RHEA:42532"/>
        <dbReference type="Rhea" id="RHEA-COMP:10101"/>
        <dbReference type="Rhea" id="RHEA-COMP:10102"/>
        <dbReference type="ChEBI" id="CHEBI:65314"/>
        <dbReference type="ChEBI" id="CHEBI:65315"/>
        <dbReference type="EC" id="5.4.99.25"/>
    </reaction>
</comment>
<dbReference type="CDD" id="cd21152">
    <property type="entry name" value="PUA_TruB_bacterial"/>
    <property type="match status" value="1"/>
</dbReference>
<feature type="domain" description="Pseudouridine synthase II N-terminal" evidence="6">
    <location>
        <begin position="32"/>
        <end position="183"/>
    </location>
</feature>